<proteinExistence type="predicted"/>
<dbReference type="PANTHER" id="PTHR45436">
    <property type="entry name" value="SENSOR HISTIDINE KINASE YKOH"/>
    <property type="match status" value="1"/>
</dbReference>
<evidence type="ECO:0000256" key="11">
    <source>
        <dbReference type="ARBA" id="ARBA00023012"/>
    </source>
</evidence>
<dbReference type="Gene3D" id="3.30.565.10">
    <property type="entry name" value="Histidine kinase-like ATPase, C-terminal domain"/>
    <property type="match status" value="1"/>
</dbReference>
<evidence type="ECO:0000256" key="7">
    <source>
        <dbReference type="ARBA" id="ARBA00022741"/>
    </source>
</evidence>
<dbReference type="Pfam" id="PF00512">
    <property type="entry name" value="HisKA"/>
    <property type="match status" value="1"/>
</dbReference>
<dbReference type="Pfam" id="PF02518">
    <property type="entry name" value="HATPase_c"/>
    <property type="match status" value="1"/>
</dbReference>
<evidence type="ECO:0000313" key="17">
    <source>
        <dbReference type="Proteomes" id="UP001232245"/>
    </source>
</evidence>
<reference evidence="16 17" key="1">
    <citation type="submission" date="2023-07" db="EMBL/GenBank/DDBJ databases">
        <title>Genomic Encyclopedia of Type Strains, Phase IV (KMG-IV): sequencing the most valuable type-strain genomes for metagenomic binning, comparative biology and taxonomic classification.</title>
        <authorList>
            <person name="Goeker M."/>
        </authorList>
    </citation>
    <scope>NUCLEOTIDE SEQUENCE [LARGE SCALE GENOMIC DNA]</scope>
    <source>
        <strain evidence="16 17">DSM 17723</strain>
    </source>
</reference>
<evidence type="ECO:0000256" key="2">
    <source>
        <dbReference type="ARBA" id="ARBA00004370"/>
    </source>
</evidence>
<dbReference type="InterPro" id="IPR003594">
    <property type="entry name" value="HATPase_dom"/>
</dbReference>
<evidence type="ECO:0000256" key="8">
    <source>
        <dbReference type="ARBA" id="ARBA00022777"/>
    </source>
</evidence>
<feature type="domain" description="Histidine kinase" evidence="15">
    <location>
        <begin position="236"/>
        <end position="454"/>
    </location>
</feature>
<evidence type="ECO:0000256" key="13">
    <source>
        <dbReference type="SAM" id="MobiDB-lite"/>
    </source>
</evidence>
<dbReference type="PANTHER" id="PTHR45436:SF5">
    <property type="entry name" value="SENSOR HISTIDINE KINASE TRCS"/>
    <property type="match status" value="1"/>
</dbReference>
<gene>
    <name evidence="16" type="ORF">J2S02_001766</name>
</gene>
<dbReference type="Gene3D" id="1.10.287.130">
    <property type="match status" value="1"/>
</dbReference>
<dbReference type="InterPro" id="IPR003661">
    <property type="entry name" value="HisK_dim/P_dom"/>
</dbReference>
<dbReference type="PROSITE" id="PS50109">
    <property type="entry name" value="HIS_KIN"/>
    <property type="match status" value="1"/>
</dbReference>
<dbReference type="GO" id="GO:0016301">
    <property type="term" value="F:kinase activity"/>
    <property type="evidence" value="ECO:0007669"/>
    <property type="project" value="UniProtKB-KW"/>
</dbReference>
<organism evidence="16 17">
    <name type="scientific">Metabacillus niabensis</name>
    <dbReference type="NCBI Taxonomy" id="324854"/>
    <lineage>
        <taxon>Bacteria</taxon>
        <taxon>Bacillati</taxon>
        <taxon>Bacillota</taxon>
        <taxon>Bacilli</taxon>
        <taxon>Bacillales</taxon>
        <taxon>Bacillaceae</taxon>
        <taxon>Metabacillus</taxon>
    </lineage>
</organism>
<keyword evidence="10 14" id="KW-1133">Transmembrane helix</keyword>
<dbReference type="RefSeq" id="WP_174879743.1">
    <property type="nucleotide sequence ID" value="NZ_CADEPK010000051.1"/>
</dbReference>
<evidence type="ECO:0000256" key="10">
    <source>
        <dbReference type="ARBA" id="ARBA00022989"/>
    </source>
</evidence>
<keyword evidence="6 14" id="KW-0812">Transmembrane</keyword>
<keyword evidence="7" id="KW-0547">Nucleotide-binding</keyword>
<dbReference type="SUPFAM" id="SSF55874">
    <property type="entry name" value="ATPase domain of HSP90 chaperone/DNA topoisomerase II/histidine kinase"/>
    <property type="match status" value="1"/>
</dbReference>
<sequence length="454" mass="52148">MKRKKTNVFHQTERTLTLRYSFLILLFLFVFIILLYSIVYFWLTADIKKELRDKAQHELQPVEKYLTGRNDGPDDRRGDPKVAETDSEQLFYYVTNTNGDVIIQDAQLPLLHTSFIHFISEWQPTREELRREALMIDEKLLLKDDAEFATYVPTEAKLQIFMIAKPIYERNQLVGYLYIGHNATNLFQLLSSLLQILAVIAFIFSGIAFSLSRIMSKRAMVPIKQAFARQQEFVADASHELRTPLSVMLSSIELLEMEEQTEQDKEMAVKTIHNLKEEVKRMTGLVSNLLTLARSDSAQQNVTMEAFDLYQVAKQTIHTFEAHAHTKNITLQLKSPNPLQIIGNIELLTQLLYILIDNAIKYSEYKGTVTLAISKEGNQLLLTVTDNGVGIEEKHIPHLFKRFYRVDKARTRQEGGYGLGLSIAKWIVDTHNGTINVQSKLHEGSTFIVNLPQK</sequence>
<keyword evidence="9" id="KW-0067">ATP-binding</keyword>
<evidence type="ECO:0000256" key="5">
    <source>
        <dbReference type="ARBA" id="ARBA00022679"/>
    </source>
</evidence>
<name>A0ABT9YZQ8_9BACI</name>
<keyword evidence="17" id="KW-1185">Reference proteome</keyword>
<evidence type="ECO:0000259" key="15">
    <source>
        <dbReference type="PROSITE" id="PS50109"/>
    </source>
</evidence>
<dbReference type="SUPFAM" id="SSF47384">
    <property type="entry name" value="Homodimeric domain of signal transducing histidine kinase"/>
    <property type="match status" value="1"/>
</dbReference>
<accession>A0ABT9YZQ8</accession>
<dbReference type="Proteomes" id="UP001232245">
    <property type="component" value="Unassembled WGS sequence"/>
</dbReference>
<dbReference type="InterPro" id="IPR050428">
    <property type="entry name" value="TCS_sensor_his_kinase"/>
</dbReference>
<keyword evidence="12 14" id="KW-0472">Membrane</keyword>
<dbReference type="InterPro" id="IPR004358">
    <property type="entry name" value="Sig_transdc_His_kin-like_C"/>
</dbReference>
<comment type="catalytic activity">
    <reaction evidence="1">
        <text>ATP + protein L-histidine = ADP + protein N-phospho-L-histidine.</text>
        <dbReference type="EC" id="2.7.13.3"/>
    </reaction>
</comment>
<keyword evidence="4" id="KW-0597">Phosphoprotein</keyword>
<evidence type="ECO:0000256" key="3">
    <source>
        <dbReference type="ARBA" id="ARBA00012438"/>
    </source>
</evidence>
<feature type="compositionally biased region" description="Basic and acidic residues" evidence="13">
    <location>
        <begin position="71"/>
        <end position="81"/>
    </location>
</feature>
<evidence type="ECO:0000256" key="6">
    <source>
        <dbReference type="ARBA" id="ARBA00022692"/>
    </source>
</evidence>
<feature type="transmembrane region" description="Helical" evidence="14">
    <location>
        <begin position="186"/>
        <end position="211"/>
    </location>
</feature>
<dbReference type="CDD" id="cd00082">
    <property type="entry name" value="HisKA"/>
    <property type="match status" value="1"/>
</dbReference>
<dbReference type="InterPro" id="IPR005467">
    <property type="entry name" value="His_kinase_dom"/>
</dbReference>
<keyword evidence="11" id="KW-0902">Two-component regulatory system</keyword>
<dbReference type="EC" id="2.7.13.3" evidence="3"/>
<comment type="subcellular location">
    <subcellularLocation>
        <location evidence="2">Membrane</location>
    </subcellularLocation>
</comment>
<dbReference type="SMART" id="SM00388">
    <property type="entry name" value="HisKA"/>
    <property type="match status" value="1"/>
</dbReference>
<keyword evidence="5" id="KW-0808">Transferase</keyword>
<dbReference type="CDD" id="cd00075">
    <property type="entry name" value="HATPase"/>
    <property type="match status" value="1"/>
</dbReference>
<evidence type="ECO:0000256" key="14">
    <source>
        <dbReference type="SAM" id="Phobius"/>
    </source>
</evidence>
<protein>
    <recommendedName>
        <fullName evidence="3">histidine kinase</fullName>
        <ecNumber evidence="3">2.7.13.3</ecNumber>
    </recommendedName>
</protein>
<feature type="region of interest" description="Disordered" evidence="13">
    <location>
        <begin position="62"/>
        <end position="81"/>
    </location>
</feature>
<evidence type="ECO:0000313" key="16">
    <source>
        <dbReference type="EMBL" id="MDQ0225422.1"/>
    </source>
</evidence>
<evidence type="ECO:0000256" key="4">
    <source>
        <dbReference type="ARBA" id="ARBA00022553"/>
    </source>
</evidence>
<dbReference type="InterPro" id="IPR036890">
    <property type="entry name" value="HATPase_C_sf"/>
</dbReference>
<evidence type="ECO:0000256" key="9">
    <source>
        <dbReference type="ARBA" id="ARBA00022840"/>
    </source>
</evidence>
<dbReference type="SMART" id="SM00387">
    <property type="entry name" value="HATPase_c"/>
    <property type="match status" value="1"/>
</dbReference>
<keyword evidence="8 16" id="KW-0418">Kinase</keyword>
<dbReference type="InterPro" id="IPR036097">
    <property type="entry name" value="HisK_dim/P_sf"/>
</dbReference>
<dbReference type="PRINTS" id="PR00344">
    <property type="entry name" value="BCTRLSENSOR"/>
</dbReference>
<comment type="caution">
    <text evidence="16">The sequence shown here is derived from an EMBL/GenBank/DDBJ whole genome shotgun (WGS) entry which is preliminary data.</text>
</comment>
<evidence type="ECO:0000256" key="1">
    <source>
        <dbReference type="ARBA" id="ARBA00000085"/>
    </source>
</evidence>
<evidence type="ECO:0000256" key="12">
    <source>
        <dbReference type="ARBA" id="ARBA00023136"/>
    </source>
</evidence>
<feature type="transmembrane region" description="Helical" evidence="14">
    <location>
        <begin position="20"/>
        <end position="43"/>
    </location>
</feature>
<dbReference type="EMBL" id="JAUSTZ010000003">
    <property type="protein sequence ID" value="MDQ0225422.1"/>
    <property type="molecule type" value="Genomic_DNA"/>
</dbReference>